<comment type="caution">
    <text evidence="1">The sequence shown here is derived from an EMBL/GenBank/DDBJ whole genome shotgun (WGS) entry which is preliminary data.</text>
</comment>
<dbReference type="EMBL" id="JBHSBD010000049">
    <property type="protein sequence ID" value="MFC3968777.1"/>
    <property type="molecule type" value="Genomic_DNA"/>
</dbReference>
<evidence type="ECO:0000313" key="1">
    <source>
        <dbReference type="EMBL" id="MFC3968777.1"/>
    </source>
</evidence>
<dbReference type="RefSeq" id="WP_247259520.1">
    <property type="nucleotide sequence ID" value="NZ_JALJQZ010000003.1"/>
</dbReference>
<organism evidence="1 2">
    <name type="scientific">Rhizobium lemnae</name>
    <dbReference type="NCBI Taxonomy" id="1214924"/>
    <lineage>
        <taxon>Bacteria</taxon>
        <taxon>Pseudomonadati</taxon>
        <taxon>Pseudomonadota</taxon>
        <taxon>Alphaproteobacteria</taxon>
        <taxon>Hyphomicrobiales</taxon>
        <taxon>Rhizobiaceae</taxon>
        <taxon>Rhizobium/Agrobacterium group</taxon>
        <taxon>Rhizobium</taxon>
    </lineage>
</organism>
<gene>
    <name evidence="1" type="ORF">ACFOVS_11675</name>
</gene>
<evidence type="ECO:0000313" key="2">
    <source>
        <dbReference type="Proteomes" id="UP001595697"/>
    </source>
</evidence>
<dbReference type="Proteomes" id="UP001595697">
    <property type="component" value="Unassembled WGS sequence"/>
</dbReference>
<accession>A0ABV8EAF8</accession>
<reference evidence="2" key="1">
    <citation type="journal article" date="2019" name="Int. J. Syst. Evol. Microbiol.">
        <title>The Global Catalogue of Microorganisms (GCM) 10K type strain sequencing project: providing services to taxonomists for standard genome sequencing and annotation.</title>
        <authorList>
            <consortium name="The Broad Institute Genomics Platform"/>
            <consortium name="The Broad Institute Genome Sequencing Center for Infectious Disease"/>
            <person name="Wu L."/>
            <person name="Ma J."/>
        </authorList>
    </citation>
    <scope>NUCLEOTIDE SEQUENCE [LARGE SCALE GENOMIC DNA]</scope>
    <source>
        <strain evidence="2">TBRC 5781</strain>
    </source>
</reference>
<sequence>MPQTLIHIVNSSWTAEVANTSIAYRFKGATLLEQRTSVTEFAANTFNSGATGMEDFFDGSDPGNIIAEQLFGSTNELVYQNAVILQAGGGADSFLIEELQEVGDALLQAI</sequence>
<protein>
    <submittedName>
        <fullName evidence="1">Uncharacterized protein</fullName>
    </submittedName>
</protein>
<proteinExistence type="predicted"/>
<name>A0ABV8EAF8_9HYPH</name>
<keyword evidence="2" id="KW-1185">Reference proteome</keyword>